<evidence type="ECO:0000256" key="3">
    <source>
        <dbReference type="ARBA" id="ARBA00022679"/>
    </source>
</evidence>
<dbReference type="Pfam" id="PF17917">
    <property type="entry name" value="RT_RNaseH"/>
    <property type="match status" value="1"/>
</dbReference>
<dbReference type="EMBL" id="GGMR01006639">
    <property type="protein sequence ID" value="MBY19258.1"/>
    <property type="molecule type" value="Transcribed_RNA"/>
</dbReference>
<dbReference type="SUPFAM" id="SSF50630">
    <property type="entry name" value="Acid proteases"/>
    <property type="match status" value="1"/>
</dbReference>
<dbReference type="PANTHER" id="PTHR37984">
    <property type="entry name" value="PROTEIN CBG26694"/>
    <property type="match status" value="1"/>
</dbReference>
<dbReference type="Gene3D" id="3.10.10.10">
    <property type="entry name" value="HIV Type 1 Reverse Transcriptase, subunit A, domain 1"/>
    <property type="match status" value="1"/>
</dbReference>
<evidence type="ECO:0000259" key="9">
    <source>
        <dbReference type="PROSITE" id="PS50175"/>
    </source>
</evidence>
<dbReference type="InterPro" id="IPR021109">
    <property type="entry name" value="Peptidase_aspartic_dom_sf"/>
</dbReference>
<keyword evidence="5" id="KW-0540">Nuclease</keyword>
<dbReference type="Gene3D" id="2.40.70.10">
    <property type="entry name" value="Acid Proteases"/>
    <property type="match status" value="1"/>
</dbReference>
<dbReference type="PROSITE" id="PS50175">
    <property type="entry name" value="ASP_PROT_RETROV"/>
    <property type="match status" value="1"/>
</dbReference>
<dbReference type="PANTHER" id="PTHR37984:SF5">
    <property type="entry name" value="PROTEIN NYNRIN-LIKE"/>
    <property type="match status" value="1"/>
</dbReference>
<evidence type="ECO:0000256" key="5">
    <source>
        <dbReference type="ARBA" id="ARBA00022722"/>
    </source>
</evidence>
<dbReference type="Gene3D" id="3.30.70.270">
    <property type="match status" value="2"/>
</dbReference>
<keyword evidence="7" id="KW-0378">Hydrolase</keyword>
<dbReference type="FunFam" id="3.30.70.270:FF:000026">
    <property type="entry name" value="Transposon Ty3-G Gag-Pol polyprotein"/>
    <property type="match status" value="1"/>
</dbReference>
<dbReference type="InterPro" id="IPR043128">
    <property type="entry name" value="Rev_trsase/Diguanyl_cyclase"/>
</dbReference>
<dbReference type="GO" id="GO:0004190">
    <property type="term" value="F:aspartic-type endopeptidase activity"/>
    <property type="evidence" value="ECO:0007669"/>
    <property type="project" value="InterPro"/>
</dbReference>
<evidence type="ECO:0000256" key="8">
    <source>
        <dbReference type="ARBA" id="ARBA00022918"/>
    </source>
</evidence>
<dbReference type="CDD" id="cd01647">
    <property type="entry name" value="RT_LTR"/>
    <property type="match status" value="1"/>
</dbReference>
<dbReference type="CDD" id="cd09274">
    <property type="entry name" value="RNase_HI_RT_Ty3"/>
    <property type="match status" value="1"/>
</dbReference>
<evidence type="ECO:0000313" key="11">
    <source>
        <dbReference type="EMBL" id="MBY19258.1"/>
    </source>
</evidence>
<dbReference type="InterPro" id="IPR041373">
    <property type="entry name" value="RT_RNaseH"/>
</dbReference>
<evidence type="ECO:0000256" key="7">
    <source>
        <dbReference type="ARBA" id="ARBA00022801"/>
    </source>
</evidence>
<sequence>MEREHVKCTSTSFEPTTIKLFVDTGADMSLIKISALKKNIVINESEKRTISGITANPVTTFGILKTTINIEGADFYVKFDVVATDFRVPESGIIGRDFIKDNRIVLDFSRDMFMMPQCKPPTAQPIIIPPRSNCVLAISADEFIDHKLVTIKNQELNQNVIIANSLSPVLDNKIISNIINISEEPFIIEELNTSNLKWEPYQEQVLTITNNQGTSGRERIRTLTELINTDHLNVEEREQLINLCIEYSDIFFLEGDQLTATDVVTHSIKTPRCVKPINIRPYRLPWAYQQEIEKQITEMKDNKIIQNSVSSFNFPLVVVKKKNLDKNGKPKLRICVDFRKLNEVTENEAYGLPNLVEILDSLGSSNYFSTLDLASGYHQIYIDPQDTHKTAFSSKFGHYEFLRMPFGLSSAPATFTRAMRAVLTGLEEMCTAYLDDIVVHGSSLRDHQEKLKQVFNRLRLHKLKLQPNKCSFLRKEVLYLGHVINETRISPDPSKIECIKNYPKPKNAKDIKSFLGLLNYYRRFVDNFAKIAKPLTYLLKKDVPFCWTDKCDNAYEELKNKLMNPPLLTYPDWEKGKFKLMTDASQFAIGAVLSQGESSHEKPIAYASRTLNKAETNYSVIQKELLAIIWAVKHFRPYLYGRNFSIITDHRPLTYLFGLKDASSQLMRWRLQLSEYDYEIIYRSGSLHSNADCLSRIRMVNSETSFVDFESREKHAIINSNFSEVDGSILNATQSENLFLPIPNNGIITHKAIREILISKNIPNPVFNVTKQFIINKSDDQLVILFEMPNTNKELSAQEYYRILTDIKGFCIDNQIDNFSTIRMEGLTTLTSFERIRKMFKYIFKETNIKIIIYREQEFSNEEKQAIIAEYHNTPLGGHSGVSRTIKRMKLHYH</sequence>
<dbReference type="PROSITE" id="PS50878">
    <property type="entry name" value="RT_POL"/>
    <property type="match status" value="1"/>
</dbReference>
<accession>A0A2S2NQ60</accession>
<dbReference type="GO" id="GO:0004519">
    <property type="term" value="F:endonuclease activity"/>
    <property type="evidence" value="ECO:0007669"/>
    <property type="project" value="UniProtKB-KW"/>
</dbReference>
<dbReference type="Pfam" id="PF00077">
    <property type="entry name" value="RVP"/>
    <property type="match status" value="1"/>
</dbReference>
<keyword evidence="8" id="KW-0695">RNA-directed DNA polymerase</keyword>
<reference evidence="11" key="1">
    <citation type="submission" date="2018-04" db="EMBL/GenBank/DDBJ databases">
        <title>Transcriptome of Schizaphis graminum biotype I.</title>
        <authorList>
            <person name="Scully E.D."/>
            <person name="Geib S.M."/>
            <person name="Palmer N.A."/>
            <person name="Koch K."/>
            <person name="Bradshaw J."/>
            <person name="Heng-Moss T."/>
            <person name="Sarath G."/>
        </authorList>
    </citation>
    <scope>NUCLEOTIDE SEQUENCE</scope>
</reference>
<dbReference type="Pfam" id="PF00078">
    <property type="entry name" value="RVT_1"/>
    <property type="match status" value="1"/>
</dbReference>
<dbReference type="CDD" id="cd00303">
    <property type="entry name" value="retropepsin_like"/>
    <property type="match status" value="1"/>
</dbReference>
<evidence type="ECO:0000256" key="2">
    <source>
        <dbReference type="ARBA" id="ARBA00022670"/>
    </source>
</evidence>
<dbReference type="FunFam" id="3.10.20.370:FF:000001">
    <property type="entry name" value="Retrovirus-related Pol polyprotein from transposon 17.6-like protein"/>
    <property type="match status" value="1"/>
</dbReference>
<dbReference type="InterPro" id="IPR001995">
    <property type="entry name" value="Peptidase_A2_cat"/>
</dbReference>
<protein>
    <recommendedName>
        <fullName evidence="1">RNA-directed DNA polymerase</fullName>
        <ecNumber evidence="1">2.7.7.49</ecNumber>
    </recommendedName>
</protein>
<keyword evidence="3" id="KW-0808">Transferase</keyword>
<name>A0A2S2NQ60_SCHGA</name>
<feature type="domain" description="Peptidase A2" evidence="9">
    <location>
        <begin position="18"/>
        <end position="98"/>
    </location>
</feature>
<dbReference type="AlphaFoldDB" id="A0A2S2NQ60"/>
<gene>
    <name evidence="11" type="primary">POL_22</name>
    <name evidence="11" type="ORF">g.164369</name>
</gene>
<evidence type="ECO:0000256" key="1">
    <source>
        <dbReference type="ARBA" id="ARBA00012493"/>
    </source>
</evidence>
<dbReference type="InterPro" id="IPR000477">
    <property type="entry name" value="RT_dom"/>
</dbReference>
<keyword evidence="6" id="KW-0255">Endonuclease</keyword>
<dbReference type="EC" id="2.7.7.49" evidence="1"/>
<evidence type="ECO:0000259" key="10">
    <source>
        <dbReference type="PROSITE" id="PS50878"/>
    </source>
</evidence>
<organism evidence="11">
    <name type="scientific">Schizaphis graminum</name>
    <name type="common">Green bug aphid</name>
    <dbReference type="NCBI Taxonomy" id="13262"/>
    <lineage>
        <taxon>Eukaryota</taxon>
        <taxon>Metazoa</taxon>
        <taxon>Ecdysozoa</taxon>
        <taxon>Arthropoda</taxon>
        <taxon>Hexapoda</taxon>
        <taxon>Insecta</taxon>
        <taxon>Pterygota</taxon>
        <taxon>Neoptera</taxon>
        <taxon>Paraneoptera</taxon>
        <taxon>Hemiptera</taxon>
        <taxon>Sternorrhyncha</taxon>
        <taxon>Aphidomorpha</taxon>
        <taxon>Aphidoidea</taxon>
        <taxon>Aphididae</taxon>
        <taxon>Aphidini</taxon>
        <taxon>Schizaphis</taxon>
    </lineage>
</organism>
<feature type="domain" description="Reverse transcriptase" evidence="10">
    <location>
        <begin position="300"/>
        <end position="484"/>
    </location>
</feature>
<dbReference type="InterPro" id="IPR043502">
    <property type="entry name" value="DNA/RNA_pol_sf"/>
</dbReference>
<dbReference type="SUPFAM" id="SSF56672">
    <property type="entry name" value="DNA/RNA polymerases"/>
    <property type="match status" value="1"/>
</dbReference>
<evidence type="ECO:0000256" key="4">
    <source>
        <dbReference type="ARBA" id="ARBA00022695"/>
    </source>
</evidence>
<dbReference type="InterPro" id="IPR018061">
    <property type="entry name" value="Retropepsins"/>
</dbReference>
<evidence type="ECO:0000256" key="6">
    <source>
        <dbReference type="ARBA" id="ARBA00022759"/>
    </source>
</evidence>
<proteinExistence type="predicted"/>
<keyword evidence="2" id="KW-0645">Protease</keyword>
<dbReference type="FunFam" id="3.10.10.10:FF:000007">
    <property type="entry name" value="Retrovirus-related Pol polyprotein from transposon 17.6-like Protein"/>
    <property type="match status" value="1"/>
</dbReference>
<dbReference type="GO" id="GO:0003964">
    <property type="term" value="F:RNA-directed DNA polymerase activity"/>
    <property type="evidence" value="ECO:0007669"/>
    <property type="project" value="UniProtKB-KW"/>
</dbReference>
<dbReference type="GO" id="GO:0006508">
    <property type="term" value="P:proteolysis"/>
    <property type="evidence" value="ECO:0007669"/>
    <property type="project" value="UniProtKB-KW"/>
</dbReference>
<dbReference type="InterPro" id="IPR050951">
    <property type="entry name" value="Retrovirus_Pol_polyprotein"/>
</dbReference>
<keyword evidence="4" id="KW-0548">Nucleotidyltransferase</keyword>